<accession>A0A137NY81</accession>
<sequence>MDEMLDEEGYKALDLLFSELENNLSDDSGIEGFEYDKNIDQEQLPFDDEIQNETNEDVIRLKLEQRKIRDRIDSIQLLYESIKERSFYPRLQKLEVLESEIKESDSHQVIINQEKLLAEHNNLLKFHKKKKLLEVQRIQNKLAINSGFYREEYQESIMELKCEKIRKLHARKMGYLRKIERFRVARRRDQWSLKGAERRESSQNRNITTVATNEKPIQSRTQYQIQKELDSEDYEHSNGIRYNTNGNH</sequence>
<feature type="region of interest" description="Disordered" evidence="1">
    <location>
        <begin position="195"/>
        <end position="219"/>
    </location>
</feature>
<evidence type="ECO:0000256" key="1">
    <source>
        <dbReference type="SAM" id="MobiDB-lite"/>
    </source>
</evidence>
<evidence type="ECO:0000313" key="2">
    <source>
        <dbReference type="EMBL" id="KXN67672.1"/>
    </source>
</evidence>
<dbReference type="Proteomes" id="UP000070444">
    <property type="component" value="Unassembled WGS sequence"/>
</dbReference>
<proteinExistence type="predicted"/>
<name>A0A137NY81_CONC2</name>
<dbReference type="AlphaFoldDB" id="A0A137NY81"/>
<feature type="compositionally biased region" description="Polar residues" evidence="1">
    <location>
        <begin position="203"/>
        <end position="219"/>
    </location>
</feature>
<evidence type="ECO:0000313" key="3">
    <source>
        <dbReference type="Proteomes" id="UP000070444"/>
    </source>
</evidence>
<gene>
    <name evidence="2" type="ORF">CONCODRAFT_10218</name>
</gene>
<protein>
    <submittedName>
        <fullName evidence="2">Uncharacterized protein</fullName>
    </submittedName>
</protein>
<keyword evidence="3" id="KW-1185">Reference proteome</keyword>
<reference evidence="2 3" key="1">
    <citation type="journal article" date="2015" name="Genome Biol. Evol.">
        <title>Phylogenomic analyses indicate that early fungi evolved digesting cell walls of algal ancestors of land plants.</title>
        <authorList>
            <person name="Chang Y."/>
            <person name="Wang S."/>
            <person name="Sekimoto S."/>
            <person name="Aerts A.L."/>
            <person name="Choi C."/>
            <person name="Clum A."/>
            <person name="LaButti K.M."/>
            <person name="Lindquist E.A."/>
            <person name="Yee Ngan C."/>
            <person name="Ohm R.A."/>
            <person name="Salamov A.A."/>
            <person name="Grigoriev I.V."/>
            <person name="Spatafora J.W."/>
            <person name="Berbee M.L."/>
        </authorList>
    </citation>
    <scope>NUCLEOTIDE SEQUENCE [LARGE SCALE GENOMIC DNA]</scope>
    <source>
        <strain evidence="2 3">NRRL 28638</strain>
    </source>
</reference>
<dbReference type="EMBL" id="KQ964620">
    <property type="protein sequence ID" value="KXN67672.1"/>
    <property type="molecule type" value="Genomic_DNA"/>
</dbReference>
<organism evidence="2 3">
    <name type="scientific">Conidiobolus coronatus (strain ATCC 28846 / CBS 209.66 / NRRL 28638)</name>
    <name type="common">Delacroixia coronata</name>
    <dbReference type="NCBI Taxonomy" id="796925"/>
    <lineage>
        <taxon>Eukaryota</taxon>
        <taxon>Fungi</taxon>
        <taxon>Fungi incertae sedis</taxon>
        <taxon>Zoopagomycota</taxon>
        <taxon>Entomophthoromycotina</taxon>
        <taxon>Entomophthoromycetes</taxon>
        <taxon>Entomophthorales</taxon>
        <taxon>Ancylistaceae</taxon>
        <taxon>Conidiobolus</taxon>
    </lineage>
</organism>